<dbReference type="InterPro" id="IPR013806">
    <property type="entry name" value="Kringle-like"/>
</dbReference>
<evidence type="ECO:0000256" key="7">
    <source>
        <dbReference type="SAM" id="SignalP"/>
    </source>
</evidence>
<reference evidence="8 9" key="1">
    <citation type="journal article" date="2024" name="Nat. Commun.">
        <title>Phylogenomics reveals the evolutionary origins of lichenization in chlorophyte algae.</title>
        <authorList>
            <person name="Puginier C."/>
            <person name="Libourel C."/>
            <person name="Otte J."/>
            <person name="Skaloud P."/>
            <person name="Haon M."/>
            <person name="Grisel S."/>
            <person name="Petersen M."/>
            <person name="Berrin J.G."/>
            <person name="Delaux P.M."/>
            <person name="Dal Grande F."/>
            <person name="Keller J."/>
        </authorList>
    </citation>
    <scope>NUCLEOTIDE SEQUENCE [LARGE SCALE GENOMIC DNA]</scope>
    <source>
        <strain evidence="8 9">SAG 2036</strain>
    </source>
</reference>
<feature type="chain" id="PRO_5044002202" evidence="7">
    <location>
        <begin position="20"/>
        <end position="940"/>
    </location>
</feature>
<dbReference type="InterPro" id="IPR051360">
    <property type="entry name" value="Neuronal_Pentraxin_Related"/>
</dbReference>
<evidence type="ECO:0000256" key="2">
    <source>
        <dbReference type="ARBA" id="ARBA00022723"/>
    </source>
</evidence>
<keyword evidence="6" id="KW-1133">Transmembrane helix</keyword>
<keyword evidence="4" id="KW-1015">Disulfide bond</keyword>
<feature type="transmembrane region" description="Helical" evidence="6">
    <location>
        <begin position="850"/>
        <end position="874"/>
    </location>
</feature>
<evidence type="ECO:0000256" key="4">
    <source>
        <dbReference type="ARBA" id="ARBA00023157"/>
    </source>
</evidence>
<dbReference type="SUPFAM" id="SSF49899">
    <property type="entry name" value="Concanavalin A-like lectins/glucanases"/>
    <property type="match status" value="2"/>
</dbReference>
<evidence type="ECO:0000256" key="5">
    <source>
        <dbReference type="SAM" id="MobiDB-lite"/>
    </source>
</evidence>
<feature type="signal peptide" evidence="7">
    <location>
        <begin position="1"/>
        <end position="19"/>
    </location>
</feature>
<comment type="caution">
    <text evidence="8">The sequence shown here is derived from an EMBL/GenBank/DDBJ whole genome shotgun (WGS) entry which is preliminary data.</text>
</comment>
<organism evidence="8 9">
    <name type="scientific">Symbiochloris irregularis</name>
    <dbReference type="NCBI Taxonomy" id="706552"/>
    <lineage>
        <taxon>Eukaryota</taxon>
        <taxon>Viridiplantae</taxon>
        <taxon>Chlorophyta</taxon>
        <taxon>core chlorophytes</taxon>
        <taxon>Trebouxiophyceae</taxon>
        <taxon>Trebouxiales</taxon>
        <taxon>Trebouxiaceae</taxon>
        <taxon>Symbiochloris</taxon>
    </lineage>
</organism>
<evidence type="ECO:0000256" key="1">
    <source>
        <dbReference type="ARBA" id="ARBA00001913"/>
    </source>
</evidence>
<dbReference type="GO" id="GO:0046872">
    <property type="term" value="F:metal ion binding"/>
    <property type="evidence" value="ECO:0007669"/>
    <property type="project" value="UniProtKB-KW"/>
</dbReference>
<feature type="compositionally biased region" description="Low complexity" evidence="5">
    <location>
        <begin position="827"/>
        <end position="839"/>
    </location>
</feature>
<evidence type="ECO:0000313" key="9">
    <source>
        <dbReference type="Proteomes" id="UP001465755"/>
    </source>
</evidence>
<dbReference type="SUPFAM" id="SSF57440">
    <property type="entry name" value="Kringle-like"/>
    <property type="match status" value="1"/>
</dbReference>
<feature type="region of interest" description="Disordered" evidence="5">
    <location>
        <begin position="794"/>
        <end position="844"/>
    </location>
</feature>
<feature type="compositionally biased region" description="Low complexity" evidence="5">
    <location>
        <begin position="919"/>
        <end position="931"/>
    </location>
</feature>
<keyword evidence="6" id="KW-0472">Membrane</keyword>
<accession>A0AAW1NU29</accession>
<sequence>MRAFALVTAVTLGAVRASAEQFSWLGQVFPPSADPTLPLSTAFFPLTDGAGDQLAAYPGGIAGLANFTVDWTPDSPFGSVLPCNKSQSDAIFLDPVSYGLNGSFALSFWFKADPANDAGTLFGYMFSTTANATSTDLATFASFAPNTINVYLPESGHPAAGLVRTVVKDSTDLGNVQTYLDSDGMINDDNNRTSPIYNVSDGNWHQYTLTTHYDLTDGFTVYVDGNFAGDLSSASAVNQVDGGQPIYLNTADIFLCSRSDEDTSRYFSGSLANLAIWNEPLTAAQVSALYNTVPRQKPGIEANGTTMQDVVTWSGRQCVFPYLYLGTDTYGCIQSSNGMGTNFCFNDERQWTQCSLDTTLAWSSLQTYVDNFINNTSLAQSEEHVQLCAVNGSLPEVQLQSCGLDYECAALPSWAANQTLGENTTTQSFNGTVVGVCANWTGIFPVESTNLLPPTYYFPLTDSNPSTWPLPQYNFSGQAPNASWVYDSLFGSVYQCGEDNSLTAQNLTWGASGPFALNLWFKQDNDQGDLFQYLLSVRNESLPTLNATTIFDPNEVHLYLPEAQHPAEGLVRAIVKDSTNTYMNISDQVWLDSDGYVSDDNFRASPRMNFTDGQWHMLTLTTLPSGSAGYQIYVDGIWKAELNTTNAPLSVADVGQPIYAGGTMVLCGRSDYGASRFFDGRVAQLSIYDYALSNTTIGALYKSIMGVLPIYVGAPPPPGPAVDQTFLSLLPAEAPDYDSASAPIEETIIIPLFISPSSADYESPSEEQEPLLPGFINYSPPPSPTVLSILLSETPPALPSQSSPASPPPAAVPSPPPAPETFAALNGGQTQASQQHASQGHGGHHLSDGAVAGIVVAAVVGALAIGGLATFFFVRRKPSWERHERMREDNQGGRPSGGFGDPAKVGVQMSDANLGGKHGFLSSHSFGSSSSMEPNIKAQH</sequence>
<protein>
    <submittedName>
        <fullName evidence="8">Uncharacterized protein</fullName>
    </submittedName>
</protein>
<dbReference type="AlphaFoldDB" id="A0AAW1NU29"/>
<keyword evidence="9" id="KW-1185">Reference proteome</keyword>
<dbReference type="PANTHER" id="PTHR19277:SF125">
    <property type="entry name" value="B6"/>
    <property type="match status" value="1"/>
</dbReference>
<evidence type="ECO:0000256" key="3">
    <source>
        <dbReference type="ARBA" id="ARBA00022837"/>
    </source>
</evidence>
<dbReference type="PANTHER" id="PTHR19277">
    <property type="entry name" value="PENTRAXIN"/>
    <property type="match status" value="1"/>
</dbReference>
<dbReference type="EMBL" id="JALJOQ010000108">
    <property type="protein sequence ID" value="KAK9797358.1"/>
    <property type="molecule type" value="Genomic_DNA"/>
</dbReference>
<evidence type="ECO:0000256" key="6">
    <source>
        <dbReference type="SAM" id="Phobius"/>
    </source>
</evidence>
<name>A0AAW1NU29_9CHLO</name>
<keyword evidence="7" id="KW-0732">Signal</keyword>
<keyword evidence="6" id="KW-0812">Transmembrane</keyword>
<evidence type="ECO:0000313" key="8">
    <source>
        <dbReference type="EMBL" id="KAK9797358.1"/>
    </source>
</evidence>
<feature type="region of interest" description="Disordered" evidence="5">
    <location>
        <begin position="883"/>
        <end position="940"/>
    </location>
</feature>
<proteinExistence type="predicted"/>
<dbReference type="Proteomes" id="UP001465755">
    <property type="component" value="Unassembled WGS sequence"/>
</dbReference>
<keyword evidence="2" id="KW-0479">Metal-binding</keyword>
<dbReference type="Gene3D" id="2.60.120.200">
    <property type="match status" value="2"/>
</dbReference>
<dbReference type="Pfam" id="PF13385">
    <property type="entry name" value="Laminin_G_3"/>
    <property type="match status" value="2"/>
</dbReference>
<gene>
    <name evidence="8" type="ORF">WJX73_002152</name>
</gene>
<feature type="compositionally biased region" description="Pro residues" evidence="5">
    <location>
        <begin position="805"/>
        <end position="819"/>
    </location>
</feature>
<keyword evidence="3" id="KW-0106">Calcium</keyword>
<comment type="cofactor">
    <cofactor evidence="1">
        <name>Ca(2+)</name>
        <dbReference type="ChEBI" id="CHEBI:29108"/>
    </cofactor>
</comment>
<dbReference type="InterPro" id="IPR013320">
    <property type="entry name" value="ConA-like_dom_sf"/>
</dbReference>